<protein>
    <recommendedName>
        <fullName evidence="9">Nuclear matrix constituent protein 1-like protein</fullName>
    </recommendedName>
</protein>
<evidence type="ECO:0000256" key="5">
    <source>
        <dbReference type="SAM" id="Coils"/>
    </source>
</evidence>
<feature type="region of interest" description="Disordered" evidence="6">
    <location>
        <begin position="875"/>
        <end position="1103"/>
    </location>
</feature>
<dbReference type="AlphaFoldDB" id="A0A7J6E4L4"/>
<comment type="caution">
    <text evidence="7">The sequence shown here is derived from an EMBL/GenBank/DDBJ whole genome shotgun (WGS) entry which is preliminary data.</text>
</comment>
<dbReference type="PANTHER" id="PTHR31908:SF11">
    <property type="entry name" value="PROTEIN CROWDED NUCLEI 1"/>
    <property type="match status" value="1"/>
</dbReference>
<feature type="compositionally biased region" description="Basic residues" evidence="6">
    <location>
        <begin position="924"/>
        <end position="942"/>
    </location>
</feature>
<accession>A0A7J6E4L4</accession>
<keyword evidence="1 5" id="KW-0175">Coiled coil</keyword>
<gene>
    <name evidence="7" type="ORF">G4B88_028462</name>
</gene>
<feature type="coiled-coil region" evidence="5">
    <location>
        <begin position="493"/>
        <end position="591"/>
    </location>
</feature>
<name>A0A7J6E4L4_CANSA</name>
<dbReference type="GO" id="GO:0006997">
    <property type="term" value="P:nucleus organization"/>
    <property type="evidence" value="ECO:0007669"/>
    <property type="project" value="InterPro"/>
</dbReference>
<evidence type="ECO:0000256" key="1">
    <source>
        <dbReference type="ARBA" id="ARBA00023054"/>
    </source>
</evidence>
<feature type="compositionally biased region" description="Basic and acidic residues" evidence="6">
    <location>
        <begin position="1136"/>
        <end position="1159"/>
    </location>
</feature>
<dbReference type="InterPro" id="IPR040418">
    <property type="entry name" value="CRWN"/>
</dbReference>
<feature type="compositionally biased region" description="Low complexity" evidence="6">
    <location>
        <begin position="16"/>
        <end position="33"/>
    </location>
</feature>
<feature type="region of interest" description="Disordered" evidence="6">
    <location>
        <begin position="1"/>
        <end position="72"/>
    </location>
</feature>
<feature type="compositionally biased region" description="Low complexity" evidence="6">
    <location>
        <begin position="1074"/>
        <end position="1083"/>
    </location>
</feature>
<evidence type="ECO:0008006" key="9">
    <source>
        <dbReference type="Google" id="ProtNLM"/>
    </source>
</evidence>
<feature type="region of interest" description="Disordered" evidence="6">
    <location>
        <begin position="269"/>
        <end position="316"/>
    </location>
</feature>
<feature type="region of interest" description="Disordered" evidence="6">
    <location>
        <begin position="1125"/>
        <end position="1188"/>
    </location>
</feature>
<keyword evidence="2" id="KW-0539">Nucleus</keyword>
<evidence type="ECO:0000313" key="7">
    <source>
        <dbReference type="EMBL" id="KAF4353271.1"/>
    </source>
</evidence>
<keyword evidence="8" id="KW-1185">Reference proteome</keyword>
<feature type="compositionally biased region" description="Polar residues" evidence="6">
    <location>
        <begin position="1"/>
        <end position="15"/>
    </location>
</feature>
<dbReference type="EMBL" id="JAATIQ010000510">
    <property type="protein sequence ID" value="KAF4353271.1"/>
    <property type="molecule type" value="Genomic_DNA"/>
</dbReference>
<dbReference type="SUPFAM" id="SSF57997">
    <property type="entry name" value="Tropomyosin"/>
    <property type="match status" value="1"/>
</dbReference>
<dbReference type="Proteomes" id="UP000583929">
    <property type="component" value="Unassembled WGS sequence"/>
</dbReference>
<feature type="compositionally biased region" description="Polar residues" evidence="6">
    <location>
        <begin position="961"/>
        <end position="980"/>
    </location>
</feature>
<feature type="compositionally biased region" description="Polar residues" evidence="6">
    <location>
        <begin position="898"/>
        <end position="919"/>
    </location>
</feature>
<feature type="coiled-coil region" evidence="5">
    <location>
        <begin position="622"/>
        <end position="717"/>
    </location>
</feature>
<evidence type="ECO:0000313" key="8">
    <source>
        <dbReference type="Proteomes" id="UP000583929"/>
    </source>
</evidence>
<comment type="similarity">
    <text evidence="4">Belongs to the CRWN family.</text>
</comment>
<evidence type="ECO:0000256" key="3">
    <source>
        <dbReference type="ARBA" id="ARBA00024186"/>
    </source>
</evidence>
<feature type="compositionally biased region" description="Acidic residues" evidence="6">
    <location>
        <begin position="1160"/>
        <end position="1169"/>
    </location>
</feature>
<feature type="compositionally biased region" description="Basic and acidic residues" evidence="6">
    <location>
        <begin position="277"/>
        <end position="316"/>
    </location>
</feature>
<reference evidence="7 8" key="1">
    <citation type="journal article" date="2020" name="bioRxiv">
        <title>Sequence and annotation of 42 cannabis genomes reveals extensive copy number variation in cannabinoid synthesis and pathogen resistance genes.</title>
        <authorList>
            <person name="Mckernan K.J."/>
            <person name="Helbert Y."/>
            <person name="Kane L.T."/>
            <person name="Ebling H."/>
            <person name="Zhang L."/>
            <person name="Liu B."/>
            <person name="Eaton Z."/>
            <person name="Mclaughlin S."/>
            <person name="Kingan S."/>
            <person name="Baybayan P."/>
            <person name="Concepcion G."/>
            <person name="Jordan M."/>
            <person name="Riva A."/>
            <person name="Barbazuk W."/>
            <person name="Harkins T."/>
        </authorList>
    </citation>
    <scope>NUCLEOTIDE SEQUENCE [LARGE SCALE GENOMIC DNA]</scope>
    <source>
        <strain evidence="8">cv. Jamaican Lion 4</strain>
        <tissue evidence="7">Leaf</tissue>
    </source>
</reference>
<dbReference type="PANTHER" id="PTHR31908">
    <property type="entry name" value="PROTEIN CROWDED NUCLEI 4"/>
    <property type="match status" value="1"/>
</dbReference>
<feature type="compositionally biased region" description="Basic and acidic residues" evidence="6">
    <location>
        <begin position="878"/>
        <end position="892"/>
    </location>
</feature>
<evidence type="ECO:0000256" key="4">
    <source>
        <dbReference type="ARBA" id="ARBA00024208"/>
    </source>
</evidence>
<comment type="subcellular location">
    <subcellularLocation>
        <location evidence="3">Nucleus lamina</location>
    </subcellularLocation>
</comment>
<feature type="compositionally biased region" description="Basic and acidic residues" evidence="6">
    <location>
        <begin position="1007"/>
        <end position="1018"/>
    </location>
</feature>
<proteinExistence type="inferred from homology"/>
<feature type="region of interest" description="Disordered" evidence="6">
    <location>
        <begin position="431"/>
        <end position="450"/>
    </location>
</feature>
<feature type="coiled-coil region" evidence="5">
    <location>
        <begin position="100"/>
        <end position="127"/>
    </location>
</feature>
<evidence type="ECO:0000256" key="6">
    <source>
        <dbReference type="SAM" id="MobiDB-lite"/>
    </source>
</evidence>
<evidence type="ECO:0000256" key="2">
    <source>
        <dbReference type="ARBA" id="ARBA00023242"/>
    </source>
</evidence>
<sequence>MFTPQKVWSSWSLTPRTGSRKSGTGSGSNPNSGDATKGKGIAFLESGSPPSGLVVQDGGNMLMGSGEDDTDRDSMVQRISQIENELFEYQYNMGLLLIEKKEWNSKYEELRQSLAEAKDALKREQAAHLIAMSDIGKREENLRNALGVEKQCVRDLEKALREIRAENAEIKYTADSKLAEANALVTSVEEKSLELEVKLRAADAKLAEVNRKSSEIERKSQDFEARESTVRRERLSFVEEQKAHESNLSKQKEDLREWERKLQEGEERLAKGQRLLNQREDRANESDRILKQKQKDLEDAQRKIDEANATLKEKEDDFSSREYEALRINLEMKEKELFLLEEKLNAREKDEIQKLTDEHNAILEEKKHAFELEVEQKRKSLDEELKSKVVDVEKKEAEINHMEEKLAKREQALEKRWEKFREKEKDHETKLKTLKEREKTVKSEEKNLEKEKKELLGDKEELLRLTADVEKIRTENEEQLRIIIEEKDKLKVSEEERSEYGRLQSELKQEIDKYMYQKELLLKEAEDLKQQKESFEREWEELDVRRAEIDKALKSVSEQREELEKLKQVEEERLKNEKASVQDYIRREQEDLKLAKESFAANMELEKSLLAEKAESERSQLLHDYEMRKRELETDMQNRLEEIEKPLREKENSFEEEKKRELDNIKYLREVARREMEELKLERHKIEKERLEANANKEHLERQRVEIRKDIDELFDLSKKLKDQRELFIQERERFLSFIDKLKDCSNCNEVISEFMLSDLQPFAEIQNAEVPLLPQLGDYTKGGVIEDPVASKRQNNDLSPNVGSKSPLSSGTISWFRKCTTKIFKFSPGKQNESISGRNLAEETFDGEEIMEEPSKKLQGTEIEAELSFAAASESIDVQRKQSDNSIREFEAGQEPSADNESNLNSKGPETQNDSQASDLKGGRNKSRGRGKAARVARTRSVKAVVEDAKAILGDDSELNESGYQNGTAEDSANTNAENQDGAGVDDKKTNLRKRGRQQTSQITVSEHDGNDSEGRSESVMGGRRKRRRDRVPPVEQAPSGRRYNLRRSKNQVTTPPARASVDHSKENQEQDVVGGTEEVGVSSKAAPASSAGVASENGGSMRLLRCTNIGDTGDVIKNVAETGALSEEVNGTPERAEKYSNRDEYQSESHGEDASHVEDEDEEEDEESLRPGEASIGKKLWTFLTT</sequence>
<dbReference type="GO" id="GO:0005652">
    <property type="term" value="C:nuclear lamina"/>
    <property type="evidence" value="ECO:0007669"/>
    <property type="project" value="UniProtKB-SubCell"/>
</dbReference>
<organism evidence="7 8">
    <name type="scientific">Cannabis sativa</name>
    <name type="common">Hemp</name>
    <name type="synonym">Marijuana</name>
    <dbReference type="NCBI Taxonomy" id="3483"/>
    <lineage>
        <taxon>Eukaryota</taxon>
        <taxon>Viridiplantae</taxon>
        <taxon>Streptophyta</taxon>
        <taxon>Embryophyta</taxon>
        <taxon>Tracheophyta</taxon>
        <taxon>Spermatophyta</taxon>
        <taxon>Magnoliopsida</taxon>
        <taxon>eudicotyledons</taxon>
        <taxon>Gunneridae</taxon>
        <taxon>Pentapetalae</taxon>
        <taxon>rosids</taxon>
        <taxon>fabids</taxon>
        <taxon>Rosales</taxon>
        <taxon>Cannabaceae</taxon>
        <taxon>Cannabis</taxon>
    </lineage>
</organism>